<evidence type="ECO:0000313" key="3">
    <source>
        <dbReference type="Proteomes" id="UP001321766"/>
    </source>
</evidence>
<evidence type="ECO:0000313" key="2">
    <source>
        <dbReference type="EMBL" id="BDR53794.1"/>
    </source>
</evidence>
<feature type="compositionally biased region" description="Basic and acidic residues" evidence="1">
    <location>
        <begin position="54"/>
        <end position="66"/>
    </location>
</feature>
<sequence length="106" mass="11137">MGDYNFGDGLRKVMLAGIGALATGVEKGQEIVDQLVQKGELTVEQGKQLNTELKHKATQQREERKAAPAQAAAPAGETPANPAPADPTPAMPTPTPGSVYNIKTQE</sequence>
<keyword evidence="3" id="KW-1185">Reference proteome</keyword>
<proteinExistence type="predicted"/>
<reference evidence="2 3" key="1">
    <citation type="journal article" date="2023" name="Microbiol. Spectr.">
        <title>Symbiosis of Carpenter Bees with Uncharacterized Lactic Acid Bacteria Showing NAD Auxotrophy.</title>
        <authorList>
            <person name="Kawasaki S."/>
            <person name="Ozawa K."/>
            <person name="Mori T."/>
            <person name="Yamamoto A."/>
            <person name="Ito M."/>
            <person name="Ohkuma M."/>
            <person name="Sakamoto M."/>
            <person name="Matsutani M."/>
        </authorList>
    </citation>
    <scope>NUCLEOTIDE SEQUENCE [LARGE SCALE GENOMIC DNA]</scope>
    <source>
        <strain evidence="2 3">Kim37-2</strain>
    </source>
</reference>
<organism evidence="2 3">
    <name type="scientific">Bombiscardovia nodaiensis</name>
    <dbReference type="NCBI Taxonomy" id="2932181"/>
    <lineage>
        <taxon>Bacteria</taxon>
        <taxon>Bacillati</taxon>
        <taxon>Actinomycetota</taxon>
        <taxon>Actinomycetes</taxon>
        <taxon>Bifidobacteriales</taxon>
        <taxon>Bifidobacteriaceae</taxon>
        <taxon>Bombiscardovia</taxon>
    </lineage>
</organism>
<dbReference type="Proteomes" id="UP001321766">
    <property type="component" value="Chromosome"/>
</dbReference>
<dbReference type="EMBL" id="AP026798">
    <property type="protein sequence ID" value="BDR53794.1"/>
    <property type="molecule type" value="Genomic_DNA"/>
</dbReference>
<feature type="compositionally biased region" description="Pro residues" evidence="1">
    <location>
        <begin position="81"/>
        <end position="95"/>
    </location>
</feature>
<protein>
    <recommendedName>
        <fullName evidence="4">Cytosolic protein</fullName>
    </recommendedName>
</protein>
<evidence type="ECO:0008006" key="4">
    <source>
        <dbReference type="Google" id="ProtNLM"/>
    </source>
</evidence>
<feature type="region of interest" description="Disordered" evidence="1">
    <location>
        <begin position="54"/>
        <end position="106"/>
    </location>
</feature>
<name>A0ABM8BAF3_9BIFI</name>
<evidence type="ECO:0000256" key="1">
    <source>
        <dbReference type="SAM" id="MobiDB-lite"/>
    </source>
</evidence>
<accession>A0ABM8BAF3</accession>
<feature type="compositionally biased region" description="Low complexity" evidence="1">
    <location>
        <begin position="67"/>
        <end position="80"/>
    </location>
</feature>
<gene>
    <name evidence="2" type="ORF">KIM372_17010</name>
</gene>